<dbReference type="Gene3D" id="3.10.20.30">
    <property type="match status" value="1"/>
</dbReference>
<dbReference type="GO" id="GO:0015969">
    <property type="term" value="P:guanosine tetraphosphate metabolic process"/>
    <property type="evidence" value="ECO:0007669"/>
    <property type="project" value="InterPro"/>
</dbReference>
<dbReference type="CDD" id="cd00077">
    <property type="entry name" value="HDc"/>
    <property type="match status" value="1"/>
</dbReference>
<evidence type="ECO:0000256" key="1">
    <source>
        <dbReference type="ARBA" id="ARBA00007476"/>
    </source>
</evidence>
<dbReference type="PROSITE" id="PS51831">
    <property type="entry name" value="HD"/>
    <property type="match status" value="1"/>
</dbReference>
<reference evidence="7" key="1">
    <citation type="journal article" date="2013" name="J. Plant Res.">
        <title>Effect of fungi and light on seed germination of three Opuntia species from semiarid lands of central Mexico.</title>
        <authorList>
            <person name="Delgado-Sanchez P."/>
            <person name="Jimenez-Bremont J.F."/>
            <person name="Guerrero-Gonzalez Mde L."/>
            <person name="Flores J."/>
        </authorList>
    </citation>
    <scope>NUCLEOTIDE SEQUENCE</scope>
    <source>
        <tissue evidence="7">Cladode</tissue>
    </source>
</reference>
<evidence type="ECO:0000256" key="2">
    <source>
        <dbReference type="ARBA" id="ARBA00013251"/>
    </source>
</evidence>
<dbReference type="InterPro" id="IPR003607">
    <property type="entry name" value="HD/PDEase_dom"/>
</dbReference>
<dbReference type="PANTHER" id="PTHR21262">
    <property type="entry name" value="GUANOSINE-3',5'-BIS DIPHOSPHATE 3'-PYROPHOSPHOHYDROLASE"/>
    <property type="match status" value="1"/>
</dbReference>
<evidence type="ECO:0000313" key="7">
    <source>
        <dbReference type="EMBL" id="MBA4648609.1"/>
    </source>
</evidence>
<keyword evidence="4" id="KW-0547">Nucleotide-binding</keyword>
<dbReference type="SMART" id="SM00471">
    <property type="entry name" value="HDc"/>
    <property type="match status" value="1"/>
</dbReference>
<sequence length="865" mass="95408">MISCHPSNSTTNFAMFGQTSSTAIRLFHRKFRPTAAKFRSLISPSFVVSSSLGPLLASAAAAGSSTHAAVASTITQVAVTAVAIASGACLSTKVDFLWPKSEEPPSPLIFDGVDVTGYSIFNDPKVQSAISFARKAHHGQLRRSGEPYLTHCLHTGRILAMLVPPSGQRAVDTVVAGILHDVIDDTGESLLNVRESFGNDVAQMVAGVSRLSYINQLLRRHRRINANQNTLGHDEANNLRVMLLGMVDDPRVVLIKLADRLHNMRTIYALPISKAEAVAEETLVVWCSLASRLGLWALKAELEDLCFAVLQPQMFCQMKAQLASMWSPCRRTGNLRRLSARSSLLSASDAAASSSYKCSVATEEDAIEMKYLLEAVLPFEVLLDRDKRMNFLSKLPSFASIPTESKLKVIRDAGIAVASLAICEEALERELLISTSYVPGMEITLSSRLKSLYSIYSKMKRKDVDISKVYDARALRVVIGDKNGTLHGHAVRCCYNVLDIVHKLWSPIDGEFDDYIVNPKPSGYQSLHTAVQGPDNSPLEVQIRTQRMHEYAEHGLAAHWLYKETNNKSLSTISPDSCHVKDFSNFSQGLEEQNVGDDIFLKYSSLKAGHPVLRVEGSNLLAAVIIRVDKDGKELLVAVSFGLAASEAVADRRTSFQIKRWEAYAKLYKKVSDEGWFKPGHGDWCTCLEKYTLCRDGIYHKQDQFDRLLPTFIQIIDLTEQEESEYWAVVCAVFDGKHVDSITSCLASSEKPICSASASSLEASINNKVRLLRTMLQWEERICSGVGAKQNFIRSGSCDNVDSLLLGEVAIVFWPEGEIMRLKHGSTAADVARRIGLEGKLVLVNGQVVQPDIQLRDGDVVEVRL</sequence>
<keyword evidence="7" id="KW-0418">Kinase</keyword>
<dbReference type="Pfam" id="PF24500">
    <property type="entry name" value="DUF7589"/>
    <property type="match status" value="1"/>
</dbReference>
<organism evidence="7">
    <name type="scientific">Opuntia streptacantha</name>
    <name type="common">Prickly pear cactus</name>
    <name type="synonym">Opuntia cardona</name>
    <dbReference type="NCBI Taxonomy" id="393608"/>
    <lineage>
        <taxon>Eukaryota</taxon>
        <taxon>Viridiplantae</taxon>
        <taxon>Streptophyta</taxon>
        <taxon>Embryophyta</taxon>
        <taxon>Tracheophyta</taxon>
        <taxon>Spermatophyta</taxon>
        <taxon>Magnoliopsida</taxon>
        <taxon>eudicotyledons</taxon>
        <taxon>Gunneridae</taxon>
        <taxon>Pentapetalae</taxon>
        <taxon>Caryophyllales</taxon>
        <taxon>Cactineae</taxon>
        <taxon>Cactaceae</taxon>
        <taxon>Opuntioideae</taxon>
        <taxon>Opuntia</taxon>
    </lineage>
</organism>
<dbReference type="AlphaFoldDB" id="A0A7C9DZK7"/>
<dbReference type="GO" id="GO:0008728">
    <property type="term" value="F:GTP diphosphokinase activity"/>
    <property type="evidence" value="ECO:0007669"/>
    <property type="project" value="UniProtKB-EC"/>
</dbReference>
<dbReference type="GO" id="GO:0003723">
    <property type="term" value="F:RNA binding"/>
    <property type="evidence" value="ECO:0007669"/>
    <property type="project" value="UniProtKB-KW"/>
</dbReference>
<dbReference type="GO" id="GO:0016301">
    <property type="term" value="F:kinase activity"/>
    <property type="evidence" value="ECO:0007669"/>
    <property type="project" value="UniProtKB-KW"/>
</dbReference>
<dbReference type="Gene3D" id="1.10.3210.10">
    <property type="entry name" value="Hypothetical protein af1432"/>
    <property type="match status" value="1"/>
</dbReference>
<dbReference type="InterPro" id="IPR012676">
    <property type="entry name" value="TGS-like"/>
</dbReference>
<dbReference type="Gene3D" id="3.30.460.10">
    <property type="entry name" value="Beta Polymerase, domain 2"/>
    <property type="match status" value="1"/>
</dbReference>
<protein>
    <recommendedName>
        <fullName evidence="2">GTP diphosphokinase</fullName>
        <ecNumber evidence="2">2.7.6.5</ecNumber>
    </recommendedName>
</protein>
<dbReference type="PANTHER" id="PTHR21262:SF31">
    <property type="entry name" value="GTP PYROPHOSPHOKINASE"/>
    <property type="match status" value="1"/>
</dbReference>
<reference evidence="7" key="2">
    <citation type="submission" date="2020-07" db="EMBL/GenBank/DDBJ databases">
        <authorList>
            <person name="Vera ALvarez R."/>
            <person name="Arias-Moreno D.M."/>
            <person name="Jimenez-Jacinto V."/>
            <person name="Jimenez-Bremont J.F."/>
            <person name="Swaminathan K."/>
            <person name="Moose S.P."/>
            <person name="Guerrero-Gonzalez M.L."/>
            <person name="Marino-Ramirez L."/>
            <person name="Landsman D."/>
            <person name="Rodriguez-Kessler M."/>
            <person name="Delgado-Sanchez P."/>
        </authorList>
    </citation>
    <scope>NUCLEOTIDE SEQUENCE</scope>
    <source>
        <tissue evidence="7">Cladode</tissue>
    </source>
</reference>
<dbReference type="EC" id="2.7.6.5" evidence="2"/>
<evidence type="ECO:0000256" key="4">
    <source>
        <dbReference type="ARBA" id="ARBA00023134"/>
    </source>
</evidence>
<dbReference type="Pfam" id="PF02824">
    <property type="entry name" value="TGS"/>
    <property type="match status" value="1"/>
</dbReference>
<evidence type="ECO:0000256" key="3">
    <source>
        <dbReference type="ARBA" id="ARBA00023016"/>
    </source>
</evidence>
<dbReference type="FunFam" id="3.30.460.10:FF:000030">
    <property type="entry name" value="Putative GTP diphosphokinase RSH2 chloroplastic"/>
    <property type="match status" value="1"/>
</dbReference>
<comment type="similarity">
    <text evidence="1">Belongs to the RelA/SpoT family.</text>
</comment>
<dbReference type="Pfam" id="PF04607">
    <property type="entry name" value="RelA_SpoT"/>
    <property type="match status" value="1"/>
</dbReference>
<name>A0A7C9DZK7_OPUST</name>
<dbReference type="GO" id="GO:0009507">
    <property type="term" value="C:chloroplast"/>
    <property type="evidence" value="ECO:0007669"/>
    <property type="project" value="TreeGrafter"/>
</dbReference>
<keyword evidence="3" id="KW-0346">Stress response</keyword>
<dbReference type="InterPro" id="IPR056011">
    <property type="entry name" value="DUF7589"/>
</dbReference>
<dbReference type="InterPro" id="IPR006674">
    <property type="entry name" value="HD_domain"/>
</dbReference>
<keyword evidence="7" id="KW-0808">Transferase</keyword>
<accession>A0A7C9DZK7</accession>
<feature type="domain" description="HD" evidence="6">
    <location>
        <begin position="148"/>
        <end position="264"/>
    </location>
</feature>
<dbReference type="SUPFAM" id="SSF81301">
    <property type="entry name" value="Nucleotidyltransferase"/>
    <property type="match status" value="1"/>
</dbReference>
<keyword evidence="4" id="KW-0342">GTP-binding</keyword>
<dbReference type="FunFam" id="1.10.3210.10:FF:000001">
    <property type="entry name" value="GTP pyrophosphokinase RelA"/>
    <property type="match status" value="1"/>
</dbReference>
<dbReference type="Pfam" id="PF13328">
    <property type="entry name" value="HD_4"/>
    <property type="match status" value="1"/>
</dbReference>
<dbReference type="GO" id="GO:0005525">
    <property type="term" value="F:GTP binding"/>
    <property type="evidence" value="ECO:0007669"/>
    <property type="project" value="UniProtKB-KW"/>
</dbReference>
<dbReference type="SUPFAM" id="SSF109604">
    <property type="entry name" value="HD-domain/PDEase-like"/>
    <property type="match status" value="1"/>
</dbReference>
<dbReference type="SMART" id="SM00954">
    <property type="entry name" value="RelA_SpoT"/>
    <property type="match status" value="1"/>
</dbReference>
<dbReference type="SUPFAM" id="SSF81271">
    <property type="entry name" value="TGS-like"/>
    <property type="match status" value="1"/>
</dbReference>
<keyword evidence="5" id="KW-0694">RNA-binding</keyword>
<dbReference type="InterPro" id="IPR043519">
    <property type="entry name" value="NT_sf"/>
</dbReference>
<evidence type="ECO:0000259" key="6">
    <source>
        <dbReference type="PROSITE" id="PS51831"/>
    </source>
</evidence>
<dbReference type="InterPro" id="IPR007685">
    <property type="entry name" value="RelA_SpoT"/>
</dbReference>
<dbReference type="PROSITE" id="PS50889">
    <property type="entry name" value="S4"/>
    <property type="match status" value="1"/>
</dbReference>
<proteinExistence type="inferred from homology"/>
<evidence type="ECO:0000256" key="5">
    <source>
        <dbReference type="PROSITE-ProRule" id="PRU00182"/>
    </source>
</evidence>
<dbReference type="CDD" id="cd05399">
    <property type="entry name" value="NT_Rel-Spo_like"/>
    <property type="match status" value="1"/>
</dbReference>
<dbReference type="EMBL" id="GISG01156388">
    <property type="protein sequence ID" value="MBA4648609.1"/>
    <property type="molecule type" value="Transcribed_RNA"/>
</dbReference>
<dbReference type="InterPro" id="IPR004095">
    <property type="entry name" value="TGS"/>
</dbReference>
<dbReference type="InterPro" id="IPR012675">
    <property type="entry name" value="Beta-grasp_dom_sf"/>
</dbReference>